<evidence type="ECO:0000313" key="5">
    <source>
        <dbReference type="EMBL" id="SJN15619.1"/>
    </source>
</evidence>
<proteinExistence type="predicted"/>
<dbReference type="OrthoDB" id="9778572at2"/>
<dbReference type="SMART" id="SM00382">
    <property type="entry name" value="AAA"/>
    <property type="match status" value="1"/>
</dbReference>
<organism evidence="5 7">
    <name type="scientific">Micrococcus lylae</name>
    <dbReference type="NCBI Taxonomy" id="1273"/>
    <lineage>
        <taxon>Bacteria</taxon>
        <taxon>Bacillati</taxon>
        <taxon>Actinomycetota</taxon>
        <taxon>Actinomycetes</taxon>
        <taxon>Micrococcales</taxon>
        <taxon>Micrococcaceae</taxon>
        <taxon>Micrococcus</taxon>
    </lineage>
</organism>
<gene>
    <name evidence="6" type="ORF">E4A49_07185</name>
    <name evidence="5" type="ORF">FM125_00360</name>
</gene>
<dbReference type="EMBL" id="SPKT01000012">
    <property type="protein sequence ID" value="TFH98983.1"/>
    <property type="molecule type" value="Genomic_DNA"/>
</dbReference>
<reference evidence="6 8" key="2">
    <citation type="submission" date="2019-03" db="EMBL/GenBank/DDBJ databases">
        <title>Reclassification of Micrococcus aloeverae and Micrococcus yunnanensis as later heterotypic synonyms of Micrococcus luteus.</title>
        <authorList>
            <person name="Huang C.-H."/>
        </authorList>
    </citation>
    <scope>NUCLEOTIDE SEQUENCE [LARGE SCALE GENOMIC DNA]</scope>
    <source>
        <strain evidence="6 8">BCRC 12151</strain>
    </source>
</reference>
<feature type="domain" description="ABC transporter" evidence="4">
    <location>
        <begin position="22"/>
        <end position="245"/>
    </location>
</feature>
<dbReference type="InterPro" id="IPR015854">
    <property type="entry name" value="ABC_transpr_LolD-like"/>
</dbReference>
<dbReference type="InterPro" id="IPR027417">
    <property type="entry name" value="P-loop_NTPase"/>
</dbReference>
<dbReference type="Pfam" id="PF00005">
    <property type="entry name" value="ABC_tran"/>
    <property type="match status" value="1"/>
</dbReference>
<evidence type="ECO:0000313" key="7">
    <source>
        <dbReference type="Proteomes" id="UP000196230"/>
    </source>
</evidence>
<dbReference type="GO" id="GO:0016887">
    <property type="term" value="F:ATP hydrolysis activity"/>
    <property type="evidence" value="ECO:0007669"/>
    <property type="project" value="InterPro"/>
</dbReference>
<dbReference type="GO" id="GO:0005886">
    <property type="term" value="C:plasma membrane"/>
    <property type="evidence" value="ECO:0007669"/>
    <property type="project" value="TreeGrafter"/>
</dbReference>
<dbReference type="PANTHER" id="PTHR24220:SF685">
    <property type="entry name" value="ABC TRANSPORTER RELATED"/>
    <property type="match status" value="1"/>
</dbReference>
<evidence type="ECO:0000256" key="3">
    <source>
        <dbReference type="ARBA" id="ARBA00022840"/>
    </source>
</evidence>
<keyword evidence="8" id="KW-1185">Reference proteome</keyword>
<dbReference type="PROSITE" id="PS00211">
    <property type="entry name" value="ABC_TRANSPORTER_1"/>
    <property type="match status" value="1"/>
</dbReference>
<protein>
    <submittedName>
        <fullName evidence="5 6">ABC transporter ATP-binding protein</fullName>
    </submittedName>
</protein>
<dbReference type="Gene3D" id="3.40.50.300">
    <property type="entry name" value="P-loop containing nucleotide triphosphate hydrolases"/>
    <property type="match status" value="1"/>
</dbReference>
<dbReference type="AlphaFoldDB" id="A0A1R4I782"/>
<dbReference type="GO" id="GO:0005524">
    <property type="term" value="F:ATP binding"/>
    <property type="evidence" value="ECO:0007669"/>
    <property type="project" value="UniProtKB-KW"/>
</dbReference>
<dbReference type="PROSITE" id="PS50893">
    <property type="entry name" value="ABC_TRANSPORTER_2"/>
    <property type="match status" value="1"/>
</dbReference>
<dbReference type="PANTHER" id="PTHR24220">
    <property type="entry name" value="IMPORT ATP-BINDING PROTEIN"/>
    <property type="match status" value="1"/>
</dbReference>
<accession>A0A1R4I782</accession>
<name>A0A1R4I782_9MICC</name>
<evidence type="ECO:0000256" key="2">
    <source>
        <dbReference type="ARBA" id="ARBA00022741"/>
    </source>
</evidence>
<evidence type="ECO:0000259" key="4">
    <source>
        <dbReference type="PROSITE" id="PS50893"/>
    </source>
</evidence>
<dbReference type="EMBL" id="FUKP01000003">
    <property type="protein sequence ID" value="SJN15619.1"/>
    <property type="molecule type" value="Genomic_DNA"/>
</dbReference>
<evidence type="ECO:0000256" key="1">
    <source>
        <dbReference type="ARBA" id="ARBA00022448"/>
    </source>
</evidence>
<dbReference type="Proteomes" id="UP000196230">
    <property type="component" value="Unassembled WGS sequence"/>
</dbReference>
<dbReference type="GO" id="GO:0022857">
    <property type="term" value="F:transmembrane transporter activity"/>
    <property type="evidence" value="ECO:0007669"/>
    <property type="project" value="TreeGrafter"/>
</dbReference>
<dbReference type="RefSeq" id="WP_082740164.1">
    <property type="nucleotide sequence ID" value="NZ_CP126965.1"/>
</dbReference>
<dbReference type="InterPro" id="IPR003439">
    <property type="entry name" value="ABC_transporter-like_ATP-bd"/>
</dbReference>
<dbReference type="InterPro" id="IPR017871">
    <property type="entry name" value="ABC_transporter-like_CS"/>
</dbReference>
<keyword evidence="3 5" id="KW-0067">ATP-binding</keyword>
<keyword evidence="1" id="KW-0813">Transport</keyword>
<sequence>MNTTVTPLLTTSGDRPDAAPALSLRDVVLEYPDGERGTLRALDRVSLDLYPGVYTAMTGPSGSGKSSLLAVAAGLISPTSGQVVVNGQDLTALPKALRTAMRGTSIGVIFQQPNLIPSLTAREQLELTVHLDRSAGRSAKRDARVRAAELLEKVDLGAAMDKRPHQLSGGQRQRVNIARALMAKPALLLVDEPTSALDQERSAAVVELLGELTREEGAATLMVTHDVEFMDAVDRTLVMVDGRLQ</sequence>
<keyword evidence="2" id="KW-0547">Nucleotide-binding</keyword>
<dbReference type="Proteomes" id="UP000297477">
    <property type="component" value="Unassembled WGS sequence"/>
</dbReference>
<dbReference type="SUPFAM" id="SSF52540">
    <property type="entry name" value="P-loop containing nucleoside triphosphate hydrolases"/>
    <property type="match status" value="1"/>
</dbReference>
<reference evidence="5 7" key="1">
    <citation type="submission" date="2017-02" db="EMBL/GenBank/DDBJ databases">
        <authorList>
            <person name="Peterson S.W."/>
        </authorList>
    </citation>
    <scope>NUCLEOTIDE SEQUENCE [LARGE SCALE GENOMIC DNA]</scope>
    <source>
        <strain evidence="5 7">2B3F</strain>
    </source>
</reference>
<evidence type="ECO:0000313" key="8">
    <source>
        <dbReference type="Proteomes" id="UP000297477"/>
    </source>
</evidence>
<evidence type="ECO:0000313" key="6">
    <source>
        <dbReference type="EMBL" id="TFH98983.1"/>
    </source>
</evidence>
<dbReference type="InterPro" id="IPR017911">
    <property type="entry name" value="MacB-like_ATP-bd"/>
</dbReference>
<dbReference type="CDD" id="cd03255">
    <property type="entry name" value="ABC_MJ0796_LolCDE_FtsE"/>
    <property type="match status" value="1"/>
</dbReference>
<dbReference type="InterPro" id="IPR003593">
    <property type="entry name" value="AAA+_ATPase"/>
</dbReference>